<dbReference type="Proteomes" id="UP000248021">
    <property type="component" value="Unassembled WGS sequence"/>
</dbReference>
<dbReference type="RefSeq" id="WP_110376198.1">
    <property type="nucleotide sequence ID" value="NZ_JAHBRY010000001.1"/>
</dbReference>
<keyword evidence="2" id="KW-0540">Nuclease</keyword>
<comment type="caution">
    <text evidence="2">The sequence shown here is derived from an EMBL/GenBank/DDBJ whole genome shotgun (WGS) entry which is preliminary data.</text>
</comment>
<keyword evidence="3" id="KW-1185">Reference proteome</keyword>
<dbReference type="AlphaFoldDB" id="A0A2V3U2F5"/>
<dbReference type="Gene3D" id="3.40.960.10">
    <property type="entry name" value="VSR Endonuclease"/>
    <property type="match status" value="1"/>
</dbReference>
<name>A0A2V3U2F5_9HYPH</name>
<dbReference type="GO" id="GO:0004519">
    <property type="term" value="F:endonuclease activity"/>
    <property type="evidence" value="ECO:0007669"/>
    <property type="project" value="UniProtKB-KW"/>
</dbReference>
<keyword evidence="2" id="KW-0255">Endonuclease</keyword>
<dbReference type="InterPro" id="IPR011335">
    <property type="entry name" value="Restrct_endonuc-II-like"/>
</dbReference>
<evidence type="ECO:0000259" key="1">
    <source>
        <dbReference type="Pfam" id="PF04480"/>
    </source>
</evidence>
<sequence length="127" mass="14532">MEKSRGKPIRTRARALRHNQTEAEKELWRHLRRKLPLIGTHFRRQVGIGPYIADFASHGLKLVIELDGSQHGEDNHRLRDEARSRCLEARGYRVLRFWNAEVFCDIAGVVDTIHAAAETKTSAQPPA</sequence>
<keyword evidence="2" id="KW-0378">Hydrolase</keyword>
<evidence type="ECO:0000313" key="2">
    <source>
        <dbReference type="EMBL" id="PXW56459.1"/>
    </source>
</evidence>
<reference evidence="2 3" key="1">
    <citation type="submission" date="2018-05" db="EMBL/GenBank/DDBJ databases">
        <title>Genomic Encyclopedia of Type Strains, Phase IV (KMG-IV): sequencing the most valuable type-strain genomes for metagenomic binning, comparative biology and taxonomic classification.</title>
        <authorList>
            <person name="Goeker M."/>
        </authorList>
    </citation>
    <scope>NUCLEOTIDE SEQUENCE [LARGE SCALE GENOMIC DNA]</scope>
    <source>
        <strain evidence="2 3">DSM 6462</strain>
    </source>
</reference>
<feature type="domain" description="DUF559" evidence="1">
    <location>
        <begin position="10"/>
        <end position="116"/>
    </location>
</feature>
<evidence type="ECO:0000313" key="3">
    <source>
        <dbReference type="Proteomes" id="UP000248021"/>
    </source>
</evidence>
<proteinExistence type="predicted"/>
<dbReference type="InterPro" id="IPR047216">
    <property type="entry name" value="Endonuclease_DUF559_bact"/>
</dbReference>
<dbReference type="CDD" id="cd01038">
    <property type="entry name" value="Endonuclease_DUF559"/>
    <property type="match status" value="1"/>
</dbReference>
<dbReference type="EMBL" id="QJJK01000008">
    <property type="protein sequence ID" value="PXW56459.1"/>
    <property type="molecule type" value="Genomic_DNA"/>
</dbReference>
<dbReference type="OrthoDB" id="9798754at2"/>
<dbReference type="InterPro" id="IPR007569">
    <property type="entry name" value="DUF559"/>
</dbReference>
<accession>A0A2V3U2F5</accession>
<dbReference type="PANTHER" id="PTHR38590:SF1">
    <property type="entry name" value="BLL0828 PROTEIN"/>
    <property type="match status" value="1"/>
</dbReference>
<dbReference type="SUPFAM" id="SSF52980">
    <property type="entry name" value="Restriction endonuclease-like"/>
    <property type="match status" value="1"/>
</dbReference>
<gene>
    <name evidence="2" type="ORF">C7450_108209</name>
</gene>
<protein>
    <submittedName>
        <fullName evidence="2">Very-short-patch-repair endonuclease</fullName>
    </submittedName>
</protein>
<dbReference type="PANTHER" id="PTHR38590">
    <property type="entry name" value="BLL0828 PROTEIN"/>
    <property type="match status" value="1"/>
</dbReference>
<organism evidence="2 3">
    <name type="scientific">Chelatococcus asaccharovorans</name>
    <dbReference type="NCBI Taxonomy" id="28210"/>
    <lineage>
        <taxon>Bacteria</taxon>
        <taxon>Pseudomonadati</taxon>
        <taxon>Pseudomonadota</taxon>
        <taxon>Alphaproteobacteria</taxon>
        <taxon>Hyphomicrobiales</taxon>
        <taxon>Chelatococcaceae</taxon>
        <taxon>Chelatococcus</taxon>
    </lineage>
</organism>
<dbReference type="Pfam" id="PF04480">
    <property type="entry name" value="DUF559"/>
    <property type="match status" value="1"/>
</dbReference>